<feature type="transmembrane region" description="Helical" evidence="1">
    <location>
        <begin position="21"/>
        <end position="47"/>
    </location>
</feature>
<name>A0A2S6HU42_9FIRM</name>
<dbReference type="EMBL" id="PTJA01000004">
    <property type="protein sequence ID" value="PPK81348.1"/>
    <property type="molecule type" value="Genomic_DNA"/>
</dbReference>
<dbReference type="AlphaFoldDB" id="A0A2S6HU42"/>
<evidence type="ECO:0000313" key="2">
    <source>
        <dbReference type="EMBL" id="PPK81348.1"/>
    </source>
</evidence>
<keyword evidence="1" id="KW-1133">Transmembrane helix</keyword>
<organism evidence="2 3">
    <name type="scientific">Lacrimispora xylanisolvens</name>
    <dbReference type="NCBI Taxonomy" id="384636"/>
    <lineage>
        <taxon>Bacteria</taxon>
        <taxon>Bacillati</taxon>
        <taxon>Bacillota</taxon>
        <taxon>Clostridia</taxon>
        <taxon>Lachnospirales</taxon>
        <taxon>Lachnospiraceae</taxon>
        <taxon>Lacrimispora</taxon>
    </lineage>
</organism>
<accession>A0A2S6HU42</accession>
<reference evidence="2 3" key="1">
    <citation type="submission" date="2018-02" db="EMBL/GenBank/DDBJ databases">
        <title>Genomic Encyclopedia of Archaeal and Bacterial Type Strains, Phase II (KMG-II): from individual species to whole genera.</title>
        <authorList>
            <person name="Goeker M."/>
        </authorList>
    </citation>
    <scope>NUCLEOTIDE SEQUENCE [LARGE SCALE GENOMIC DNA]</scope>
    <source>
        <strain evidence="2 3">DSM 3808</strain>
    </source>
</reference>
<evidence type="ECO:0000256" key="1">
    <source>
        <dbReference type="SAM" id="Phobius"/>
    </source>
</evidence>
<evidence type="ECO:0008006" key="4">
    <source>
        <dbReference type="Google" id="ProtNLM"/>
    </source>
</evidence>
<dbReference type="Proteomes" id="UP000237749">
    <property type="component" value="Unassembled WGS sequence"/>
</dbReference>
<dbReference type="OrthoDB" id="9553832at2"/>
<dbReference type="RefSeq" id="WP_104436444.1">
    <property type="nucleotide sequence ID" value="NZ_PTJA01000004.1"/>
</dbReference>
<comment type="caution">
    <text evidence="2">The sequence shown here is derived from an EMBL/GenBank/DDBJ whole genome shotgun (WGS) entry which is preliminary data.</text>
</comment>
<proteinExistence type="predicted"/>
<keyword evidence="3" id="KW-1185">Reference proteome</keyword>
<gene>
    <name evidence="2" type="ORF">BXY41_104149</name>
</gene>
<protein>
    <recommendedName>
        <fullName evidence="4">Flp pilus-assembly TadE/G-like protein</fullName>
    </recommendedName>
</protein>
<evidence type="ECO:0000313" key="3">
    <source>
        <dbReference type="Proteomes" id="UP000237749"/>
    </source>
</evidence>
<sequence length="189" mass="21731">MKCKTRWKKKFACFGREDGNILLLFAGSLTVLIFFIGISMDLGLIYLKRNALMNLCQLVKEDRFTFQDSIRYSDNPGKDSFTMIEDAIRRNHFDGTVKVYFKEDTPETNYRYYKIRTQLSEEYSYTFLKIFGADTTTITVYFDGGETYGEGISDVIWHPALPVSSYNGSYTSQPDGSFGYDSADLPADW</sequence>
<keyword evidence="1" id="KW-0812">Transmembrane</keyword>
<keyword evidence="1" id="KW-0472">Membrane</keyword>